<accession>A0ABQ8R4L7</accession>
<protein>
    <recommendedName>
        <fullName evidence="3">Thioredoxin</fullName>
    </recommendedName>
</protein>
<dbReference type="InterPro" id="IPR013766">
    <property type="entry name" value="Thioredoxin_domain"/>
</dbReference>
<dbReference type="Proteomes" id="UP001152024">
    <property type="component" value="Unassembled WGS sequence"/>
</dbReference>
<evidence type="ECO:0000259" key="4">
    <source>
        <dbReference type="PROSITE" id="PS51352"/>
    </source>
</evidence>
<dbReference type="SUPFAM" id="SSF52833">
    <property type="entry name" value="Thioredoxin-like"/>
    <property type="match status" value="1"/>
</dbReference>
<evidence type="ECO:0000313" key="5">
    <source>
        <dbReference type="EMBL" id="KAJ4126999.1"/>
    </source>
</evidence>
<dbReference type="Gene3D" id="3.40.30.10">
    <property type="entry name" value="Glutaredoxin"/>
    <property type="match status" value="1"/>
</dbReference>
<comment type="caution">
    <text evidence="5">The sequence shown here is derived from an EMBL/GenBank/DDBJ whole genome shotgun (WGS) entry which is preliminary data.</text>
</comment>
<dbReference type="EMBL" id="JAOQBH010000013">
    <property type="protein sequence ID" value="KAJ4126999.1"/>
    <property type="molecule type" value="Genomic_DNA"/>
</dbReference>
<evidence type="ECO:0000256" key="2">
    <source>
        <dbReference type="ARBA" id="ARBA00023157"/>
    </source>
</evidence>
<dbReference type="InterPro" id="IPR036249">
    <property type="entry name" value="Thioredoxin-like_sf"/>
</dbReference>
<organism evidence="5 6">
    <name type="scientific">Fusarium equiseti</name>
    <name type="common">Fusarium scirpi</name>
    <dbReference type="NCBI Taxonomy" id="61235"/>
    <lineage>
        <taxon>Eukaryota</taxon>
        <taxon>Fungi</taxon>
        <taxon>Dikarya</taxon>
        <taxon>Ascomycota</taxon>
        <taxon>Pezizomycotina</taxon>
        <taxon>Sordariomycetes</taxon>
        <taxon>Hypocreomycetidae</taxon>
        <taxon>Hypocreales</taxon>
        <taxon>Nectriaceae</taxon>
        <taxon>Fusarium</taxon>
        <taxon>Fusarium incarnatum-equiseti species complex</taxon>
    </lineage>
</organism>
<dbReference type="InterPro" id="IPR005746">
    <property type="entry name" value="Thioredoxin"/>
</dbReference>
<dbReference type="PANTHER" id="PTHR46115">
    <property type="entry name" value="THIOREDOXIN-LIKE PROTEIN 1"/>
    <property type="match status" value="1"/>
</dbReference>
<proteinExistence type="inferred from homology"/>
<keyword evidence="6" id="KW-1185">Reference proteome</keyword>
<evidence type="ECO:0000256" key="3">
    <source>
        <dbReference type="PIRNR" id="PIRNR000077"/>
    </source>
</evidence>
<comment type="similarity">
    <text evidence="1 3">Belongs to the thioredoxin family.</text>
</comment>
<dbReference type="Pfam" id="PF00085">
    <property type="entry name" value="Thioredoxin"/>
    <property type="match status" value="1"/>
</dbReference>
<gene>
    <name evidence="5" type="primary">TRX1_3</name>
    <name evidence="5" type="ORF">NW768_008620</name>
</gene>
<reference evidence="5" key="1">
    <citation type="submission" date="2022-09" db="EMBL/GenBank/DDBJ databases">
        <title>Fusarium specimens isolated from Avocado Roots.</title>
        <authorList>
            <person name="Stajich J."/>
            <person name="Roper C."/>
            <person name="Heimlech-Rivalta G."/>
        </authorList>
    </citation>
    <scope>NUCLEOTIDE SEQUENCE</scope>
    <source>
        <strain evidence="5">CF00095</strain>
    </source>
</reference>
<name>A0ABQ8R4L7_FUSEQ</name>
<sequence>MTVIEIKDLAHYQELINNNKVVIIDAWAVWCGPCRFISPIFEQLSEREEFDKSGVVFAKVDVDQAEDVSQELAIRAMPTFFTFYDGELQDKLQGADPNGLERIVKEVTSKV</sequence>
<dbReference type="CDD" id="cd02947">
    <property type="entry name" value="TRX_family"/>
    <property type="match status" value="1"/>
</dbReference>
<dbReference type="PIRSF" id="PIRSF000077">
    <property type="entry name" value="Thioredoxin"/>
    <property type="match status" value="1"/>
</dbReference>
<dbReference type="PRINTS" id="PR00421">
    <property type="entry name" value="THIOREDOXIN"/>
</dbReference>
<feature type="domain" description="Thioredoxin" evidence="4">
    <location>
        <begin position="1"/>
        <end position="109"/>
    </location>
</feature>
<dbReference type="PROSITE" id="PS51352">
    <property type="entry name" value="THIOREDOXIN_2"/>
    <property type="match status" value="1"/>
</dbReference>
<evidence type="ECO:0000313" key="6">
    <source>
        <dbReference type="Proteomes" id="UP001152024"/>
    </source>
</evidence>
<keyword evidence="2" id="KW-1015">Disulfide bond</keyword>
<evidence type="ECO:0000256" key="1">
    <source>
        <dbReference type="ARBA" id="ARBA00008987"/>
    </source>
</evidence>